<dbReference type="GO" id="GO:0071013">
    <property type="term" value="C:catalytic step 2 spliceosome"/>
    <property type="evidence" value="ECO:0007669"/>
    <property type="project" value="TreeGrafter"/>
</dbReference>
<keyword evidence="7" id="KW-0175">Coiled coil</keyword>
<feature type="coiled-coil region" evidence="7">
    <location>
        <begin position="783"/>
        <end position="856"/>
    </location>
</feature>
<proteinExistence type="inferred from homology"/>
<dbReference type="Pfam" id="PF05700">
    <property type="entry name" value="BCAS2"/>
    <property type="match status" value="1"/>
</dbReference>
<dbReference type="GO" id="GO:0071011">
    <property type="term" value="C:precatalytic spliceosome"/>
    <property type="evidence" value="ECO:0007669"/>
    <property type="project" value="TreeGrafter"/>
</dbReference>
<evidence type="ECO:0000256" key="1">
    <source>
        <dbReference type="ARBA" id="ARBA00004123"/>
    </source>
</evidence>
<dbReference type="PANTHER" id="PTHR13296">
    <property type="entry name" value="BCAS2 PROTEIN"/>
    <property type="match status" value="1"/>
</dbReference>
<dbReference type="Proteomes" id="UP000595140">
    <property type="component" value="Unassembled WGS sequence"/>
</dbReference>
<evidence type="ECO:0000256" key="5">
    <source>
        <dbReference type="ARBA" id="ARBA00023187"/>
    </source>
</evidence>
<dbReference type="AlphaFoldDB" id="A0A484M6F3"/>
<name>A0A484M6F3_9ASTE</name>
<protein>
    <submittedName>
        <fullName evidence="8">Uncharacterized protein</fullName>
    </submittedName>
</protein>
<dbReference type="SUPFAM" id="SSF56672">
    <property type="entry name" value="DNA/RNA polymerases"/>
    <property type="match status" value="1"/>
</dbReference>
<keyword evidence="9" id="KW-1185">Reference proteome</keyword>
<gene>
    <name evidence="8" type="ORF">CCAM_LOCUS26237</name>
</gene>
<keyword evidence="5" id="KW-0508">mRNA splicing</keyword>
<evidence type="ECO:0000256" key="3">
    <source>
        <dbReference type="ARBA" id="ARBA00022664"/>
    </source>
</evidence>
<dbReference type="InterPro" id="IPR008409">
    <property type="entry name" value="SPF27"/>
</dbReference>
<keyword evidence="4" id="KW-0747">Spliceosome</keyword>
<dbReference type="GO" id="GO:0000974">
    <property type="term" value="C:Prp19 complex"/>
    <property type="evidence" value="ECO:0007669"/>
    <property type="project" value="TreeGrafter"/>
</dbReference>
<evidence type="ECO:0000256" key="6">
    <source>
        <dbReference type="ARBA" id="ARBA00023242"/>
    </source>
</evidence>
<dbReference type="GO" id="GO:0006397">
    <property type="term" value="P:mRNA processing"/>
    <property type="evidence" value="ECO:0007669"/>
    <property type="project" value="UniProtKB-KW"/>
</dbReference>
<dbReference type="EMBL" id="OOIL02002743">
    <property type="protein sequence ID" value="VFQ84461.1"/>
    <property type="molecule type" value="Genomic_DNA"/>
</dbReference>
<organism evidence="8 9">
    <name type="scientific">Cuscuta campestris</name>
    <dbReference type="NCBI Taxonomy" id="132261"/>
    <lineage>
        <taxon>Eukaryota</taxon>
        <taxon>Viridiplantae</taxon>
        <taxon>Streptophyta</taxon>
        <taxon>Embryophyta</taxon>
        <taxon>Tracheophyta</taxon>
        <taxon>Spermatophyta</taxon>
        <taxon>Magnoliopsida</taxon>
        <taxon>eudicotyledons</taxon>
        <taxon>Gunneridae</taxon>
        <taxon>Pentapetalae</taxon>
        <taxon>asterids</taxon>
        <taxon>lamiids</taxon>
        <taxon>Solanales</taxon>
        <taxon>Convolvulaceae</taxon>
        <taxon>Cuscuteae</taxon>
        <taxon>Cuscuta</taxon>
        <taxon>Cuscuta subgen. Grammica</taxon>
        <taxon>Cuscuta sect. Cleistogrammica</taxon>
    </lineage>
</organism>
<evidence type="ECO:0000313" key="9">
    <source>
        <dbReference type="Proteomes" id="UP000595140"/>
    </source>
</evidence>
<evidence type="ECO:0000256" key="2">
    <source>
        <dbReference type="ARBA" id="ARBA00010788"/>
    </source>
</evidence>
<sequence length="883" mass="101411">MPAHLLKIRKITYQGTILLGQESDHLGDSGKDWTESFSMLPILTASKRLAASTSLELKPFLTTILPQNTEQIFISLGLLRQANKNEFDFWKQKANLKWIQEGDCNTSFFHSVVKGKRLQQKISRIKSSEGLWLENPKDILNEARQYYYKLFSNHPTSNMSLFSQNIPHLLTEEDNISLNQLPNEGEVRDAVWNLDPNSAPGPDGFNGEFYRKCWDTIKVDVTKAAQEFFLGIPIPKSMASSTIILIPKKENPNCLADFRPICLSNFMAKIISKILSQRLSRILPQIISPEQGGFVKGKQIQDQVLIAQELIHGLDYKCRGAVKQAEEESMAAEIAFDERPTETNRETWSKAKAKLILATNREVEYWKQKANVRWMEKGDANSKYFHSLVKGRKHKLSIKHIKNVLRLKGIINTYLQASGQDINLNKSRFYCGKHARQAAITATTRALEMKQGITPLQYLGATITKGKLKKHHCGTLLDHFDSHLSSWYSKTLNPMGRLILIKHVLSSIPLHTIAVHTLPQSIINSLHQRMACFLWGVKDGKRKHHWVSWKEICVPTDFGGLGIRALHHIQQAYSYKLWAKIRSDQGLWATFMRRKYLKSNIFKERLPDSAVWKRIFRVNATATEHTTMMDGTLKWMDKDFTLKAAPAWSSGSELIDALPYIDDDYGDPKVKAEVDRLADEEMRRSTRKPSDFLKDLPPLPKFKFENHPMLAREYERVRAGKPPVQIDTSRYGLEEPQGNKRNDESTWKQALQKAQSLLQHQVIRQENLDLMLNHNPDAWKLYNQGLEAFLARMQSEAVKLNEKIESVNRERKYHQQNTAYELNALSTQWNELCLKNQEIQAACFDVENQINEMKKEAMKRGWDEEGKTKNCSLLAAEKMVLSS</sequence>
<dbReference type="GO" id="GO:0008380">
    <property type="term" value="P:RNA splicing"/>
    <property type="evidence" value="ECO:0007669"/>
    <property type="project" value="UniProtKB-KW"/>
</dbReference>
<evidence type="ECO:0000313" key="8">
    <source>
        <dbReference type="EMBL" id="VFQ84461.1"/>
    </source>
</evidence>
<evidence type="ECO:0000256" key="4">
    <source>
        <dbReference type="ARBA" id="ARBA00022728"/>
    </source>
</evidence>
<evidence type="ECO:0000256" key="7">
    <source>
        <dbReference type="SAM" id="Coils"/>
    </source>
</evidence>
<comment type="subcellular location">
    <subcellularLocation>
        <location evidence="1">Nucleus</location>
    </subcellularLocation>
</comment>
<accession>A0A484M6F3</accession>
<keyword evidence="6" id="KW-0539">Nucleus</keyword>
<dbReference type="InterPro" id="IPR043502">
    <property type="entry name" value="DNA/RNA_pol_sf"/>
</dbReference>
<dbReference type="PANTHER" id="PTHR13296:SF0">
    <property type="entry name" value="PRE-MRNA-SPLICING FACTOR SPF27"/>
    <property type="match status" value="1"/>
</dbReference>
<dbReference type="OrthoDB" id="205794at2759"/>
<keyword evidence="3" id="KW-0507">mRNA processing</keyword>
<reference evidence="8 9" key="1">
    <citation type="submission" date="2018-04" db="EMBL/GenBank/DDBJ databases">
        <authorList>
            <person name="Vogel A."/>
        </authorList>
    </citation>
    <scope>NUCLEOTIDE SEQUENCE [LARGE SCALE GENOMIC DNA]</scope>
</reference>
<comment type="similarity">
    <text evidence="2">Belongs to the SPF27 family.</text>
</comment>